<dbReference type="RefSeq" id="WP_218823286.1">
    <property type="nucleotide sequence ID" value="NZ_NHON01000002.1"/>
</dbReference>
<feature type="transmembrane region" description="Helical" evidence="1">
    <location>
        <begin position="160"/>
        <end position="179"/>
    </location>
</feature>
<feature type="transmembrane region" description="Helical" evidence="1">
    <location>
        <begin position="326"/>
        <end position="343"/>
    </location>
</feature>
<keyword evidence="1" id="KW-0472">Membrane</keyword>
<proteinExistence type="predicted"/>
<dbReference type="Proteomes" id="UP000196655">
    <property type="component" value="Unassembled WGS sequence"/>
</dbReference>
<protein>
    <submittedName>
        <fullName evidence="2">MFS transporter</fullName>
    </submittedName>
</protein>
<gene>
    <name evidence="2" type="ORF">BWR60_01715</name>
</gene>
<dbReference type="AlphaFoldDB" id="A0A211ZUF8"/>
<dbReference type="PANTHER" id="PTHR43129:SF1">
    <property type="entry name" value="FOSMIDOMYCIN RESISTANCE PROTEIN"/>
    <property type="match status" value="1"/>
</dbReference>
<evidence type="ECO:0000313" key="3">
    <source>
        <dbReference type="Proteomes" id="UP000196655"/>
    </source>
</evidence>
<accession>A0A211ZUF8</accession>
<evidence type="ECO:0000313" key="2">
    <source>
        <dbReference type="EMBL" id="OWJ68834.1"/>
    </source>
</evidence>
<evidence type="ECO:0000256" key="1">
    <source>
        <dbReference type="SAM" id="Phobius"/>
    </source>
</evidence>
<dbReference type="EMBL" id="NHON01000002">
    <property type="protein sequence ID" value="OWJ68834.1"/>
    <property type="molecule type" value="Genomic_DNA"/>
</dbReference>
<dbReference type="SUPFAM" id="SSF103473">
    <property type="entry name" value="MFS general substrate transporter"/>
    <property type="match status" value="1"/>
</dbReference>
<dbReference type="Gene3D" id="1.20.1250.20">
    <property type="entry name" value="MFS general substrate transporter like domains"/>
    <property type="match status" value="1"/>
</dbReference>
<feature type="transmembrane region" description="Helical" evidence="1">
    <location>
        <begin position="90"/>
        <end position="123"/>
    </location>
</feature>
<reference evidence="3" key="1">
    <citation type="submission" date="2017-05" db="EMBL/GenBank/DDBJ databases">
        <authorList>
            <person name="Macchi M."/>
            <person name="Festa S."/>
            <person name="Coppotelli B.M."/>
            <person name="Morelli I.S."/>
        </authorList>
    </citation>
    <scope>NUCLEOTIDE SEQUENCE [LARGE SCALE GENOMIC DNA]</scope>
    <source>
        <strain evidence="3">I</strain>
    </source>
</reference>
<keyword evidence="3" id="KW-1185">Reference proteome</keyword>
<keyword evidence="1" id="KW-0812">Transmembrane</keyword>
<feature type="transmembrane region" description="Helical" evidence="1">
    <location>
        <begin position="298"/>
        <end position="319"/>
    </location>
</feature>
<comment type="caution">
    <text evidence="2">The sequence shown here is derived from an EMBL/GenBank/DDBJ whole genome shotgun (WGS) entry which is preliminary data.</text>
</comment>
<feature type="transmembrane region" description="Helical" evidence="1">
    <location>
        <begin position="236"/>
        <end position="258"/>
    </location>
</feature>
<dbReference type="PANTHER" id="PTHR43129">
    <property type="entry name" value="FOSMIDOMYCIN RESISTANCE PROTEIN"/>
    <property type="match status" value="1"/>
</dbReference>
<feature type="transmembrane region" description="Helical" evidence="1">
    <location>
        <begin position="191"/>
        <end position="224"/>
    </location>
</feature>
<dbReference type="GO" id="GO:0005886">
    <property type="term" value="C:plasma membrane"/>
    <property type="evidence" value="ECO:0007669"/>
    <property type="project" value="TreeGrafter"/>
</dbReference>
<keyword evidence="1" id="KW-1133">Transmembrane helix</keyword>
<dbReference type="InterPro" id="IPR036259">
    <property type="entry name" value="MFS_trans_sf"/>
</dbReference>
<sequence length="357" mass="36929">MQTAHSEDPSKVIERSARTLQKRSLVGASLAHALHDGYTDALYAFLPIWQAQFGLGYAALAVVRALYYGTMGGFQILADRALRAVSPRAALVLSTILAASGLAIMALPFGFAGLCVGLVVAGIGSSIQHPRGPMLVTDSYGRAARGPLGIYNFARDLGKAALPALVAAPLPIFAWRPLLGMIGALDTATRMGYLLFLPFLIHGQGGGSPMVGIALALLFVGGALGKATCGWLGERLGVVSSVMVTEAATALLIVATLFTLLMPTFILLLVLGIMLNGTSSVLYGTVPELSDGDTGRVFATFYTSVIGSGGIAPILYGLIADHSTRTIGMLASAATAALIIPLVPTPRPHLRVSTAGS</sequence>
<organism evidence="2 3">
    <name type="scientific">Inquilinus limosus</name>
    <dbReference type="NCBI Taxonomy" id="171674"/>
    <lineage>
        <taxon>Bacteria</taxon>
        <taxon>Pseudomonadati</taxon>
        <taxon>Pseudomonadota</taxon>
        <taxon>Alphaproteobacteria</taxon>
        <taxon>Rhodospirillales</taxon>
        <taxon>Rhodospirillaceae</taxon>
        <taxon>Inquilinus</taxon>
    </lineage>
</organism>
<feature type="transmembrane region" description="Helical" evidence="1">
    <location>
        <begin position="55"/>
        <end position="78"/>
    </location>
</feature>
<name>A0A211ZUF8_9PROT</name>
<feature type="transmembrane region" description="Helical" evidence="1">
    <location>
        <begin position="265"/>
        <end position="286"/>
    </location>
</feature>